<dbReference type="PROSITE" id="PS51109">
    <property type="entry name" value="G5"/>
    <property type="match status" value="1"/>
</dbReference>
<keyword evidence="1 2" id="KW-0732">Signal</keyword>
<dbReference type="Pfam" id="PF07501">
    <property type="entry name" value="G5"/>
    <property type="match status" value="1"/>
</dbReference>
<dbReference type="InterPro" id="IPR011098">
    <property type="entry name" value="G5_dom"/>
</dbReference>
<comment type="caution">
    <text evidence="4">The sequence shown here is derived from an EMBL/GenBank/DDBJ whole genome shotgun (WGS) entry which is preliminary data.</text>
</comment>
<evidence type="ECO:0000313" key="4">
    <source>
        <dbReference type="EMBL" id="KUK75867.1"/>
    </source>
</evidence>
<dbReference type="Gene3D" id="2.20.230.10">
    <property type="entry name" value="Resuscitation-promoting factor rpfb"/>
    <property type="match status" value="1"/>
</dbReference>
<protein>
    <recommendedName>
        <fullName evidence="3">G5 domain-containing protein</fullName>
    </recommendedName>
</protein>
<organism evidence="4 5">
    <name type="scientific">candidate division WS6 bacterium 34_10</name>
    <dbReference type="NCBI Taxonomy" id="1641389"/>
    <lineage>
        <taxon>Bacteria</taxon>
        <taxon>Candidatus Dojkabacteria</taxon>
    </lineage>
</organism>
<evidence type="ECO:0000256" key="2">
    <source>
        <dbReference type="SAM" id="SignalP"/>
    </source>
</evidence>
<dbReference type="SMART" id="SM01208">
    <property type="entry name" value="G5"/>
    <property type="match status" value="1"/>
</dbReference>
<feature type="signal peptide" evidence="2">
    <location>
        <begin position="1"/>
        <end position="33"/>
    </location>
</feature>
<sequence length="307" mass="35305">MKNYKLGLLTSTICLLIAILLLTASFATPYTNAYEDNDVTNISEMVFQFDSQEVKNVYDLNRVKVVINGNPKYVLTHRTDIGRLLEDLGVIIDKNKKIVSTSDEIVDGTVVRVITVGTVIEEFNIDIPFNTKEENTKEIPFGERKTVQEGVLGVRTKNIRKIYEDGRLVSEVVLSDEITREPVSEIIQVGVLRYSPNDLDVRYGYSCEHWYSVVDNGPYSDQEKQLLKFLMYCESGCNAESDKHDVYKGLFQWNPKSWNAYYPKDNIYDGYAQIENTIDKIRRGVSLSAYWPACYKQYVQKFGEFIR</sequence>
<dbReference type="AlphaFoldDB" id="A0A117LZ96"/>
<evidence type="ECO:0000256" key="1">
    <source>
        <dbReference type="ARBA" id="ARBA00022729"/>
    </source>
</evidence>
<dbReference type="EMBL" id="LGGO01000250">
    <property type="protein sequence ID" value="KUK75867.1"/>
    <property type="molecule type" value="Genomic_DNA"/>
</dbReference>
<reference evidence="5" key="1">
    <citation type="journal article" date="2015" name="MBio">
        <title>Genome-Resolved Metagenomic Analysis Reveals Roles for Candidate Phyla and Other Microbial Community Members in Biogeochemical Transformations in Oil Reservoirs.</title>
        <authorList>
            <person name="Hu P."/>
            <person name="Tom L."/>
            <person name="Singh A."/>
            <person name="Thomas B.C."/>
            <person name="Baker B.J."/>
            <person name="Piceno Y.M."/>
            <person name="Andersen G.L."/>
            <person name="Banfield J.F."/>
        </authorList>
    </citation>
    <scope>NUCLEOTIDE SEQUENCE [LARGE SCALE GENOMIC DNA]</scope>
</reference>
<evidence type="ECO:0000259" key="3">
    <source>
        <dbReference type="PROSITE" id="PS51109"/>
    </source>
</evidence>
<evidence type="ECO:0000313" key="5">
    <source>
        <dbReference type="Proteomes" id="UP000053904"/>
    </source>
</evidence>
<feature type="domain" description="G5" evidence="3">
    <location>
        <begin position="113"/>
        <end position="193"/>
    </location>
</feature>
<accession>A0A117LZ96</accession>
<feature type="chain" id="PRO_5007150937" description="G5 domain-containing protein" evidence="2">
    <location>
        <begin position="34"/>
        <end position="307"/>
    </location>
</feature>
<dbReference type="Proteomes" id="UP000053904">
    <property type="component" value="Unassembled WGS sequence"/>
</dbReference>
<name>A0A117LZ96_9BACT</name>
<gene>
    <name evidence="4" type="ORF">XD93_1225</name>
</gene>
<proteinExistence type="predicted"/>